<keyword evidence="3 4" id="KW-0694">RNA-binding</keyword>
<reference evidence="6 7" key="1">
    <citation type="journal article" date="2017" name="Nat. Commun.">
        <title>In situ click chemistry generation of cyclooxygenase-2 inhibitors.</title>
        <authorList>
            <person name="Bhardwaj A."/>
            <person name="Kaur J."/>
            <person name="Wuest M."/>
            <person name="Wuest F."/>
        </authorList>
    </citation>
    <scope>NUCLEOTIDE SEQUENCE [LARGE SCALE GENOMIC DNA]</scope>
    <source>
        <strain evidence="6">S2_018_000_R2_106</strain>
    </source>
</reference>
<dbReference type="Gene3D" id="2.60.40.4380">
    <property type="entry name" value="Translational regulator CsrA"/>
    <property type="match status" value="1"/>
</dbReference>
<keyword evidence="2 4" id="KW-0810">Translation regulation</keyword>
<feature type="region of interest" description="Disordered" evidence="5">
    <location>
        <begin position="82"/>
        <end position="117"/>
    </location>
</feature>
<organism evidence="6 7">
    <name type="scientific">Blastochloris viridis</name>
    <name type="common">Rhodopseudomonas viridis</name>
    <dbReference type="NCBI Taxonomy" id="1079"/>
    <lineage>
        <taxon>Bacteria</taxon>
        <taxon>Pseudomonadati</taxon>
        <taxon>Pseudomonadota</taxon>
        <taxon>Alphaproteobacteria</taxon>
        <taxon>Hyphomicrobiales</taxon>
        <taxon>Blastochloridaceae</taxon>
        <taxon>Blastochloris</taxon>
    </lineage>
</organism>
<evidence type="ECO:0000256" key="4">
    <source>
        <dbReference type="HAMAP-Rule" id="MF_00167"/>
    </source>
</evidence>
<evidence type="ECO:0000256" key="5">
    <source>
        <dbReference type="SAM" id="MobiDB-lite"/>
    </source>
</evidence>
<keyword evidence="4" id="KW-1005">Bacterial flagellum biogenesis</keyword>
<dbReference type="Proteomes" id="UP000320948">
    <property type="component" value="Unassembled WGS sequence"/>
</dbReference>
<dbReference type="GO" id="GO:0048027">
    <property type="term" value="F:mRNA 5'-UTR binding"/>
    <property type="evidence" value="ECO:0007669"/>
    <property type="project" value="UniProtKB-UniRule"/>
</dbReference>
<dbReference type="NCBIfam" id="TIGR00202">
    <property type="entry name" value="csrA"/>
    <property type="match status" value="1"/>
</dbReference>
<dbReference type="InterPro" id="IPR036107">
    <property type="entry name" value="CsrA_sf"/>
</dbReference>
<name>A0A6N4RD37_BLAVI</name>
<dbReference type="GO" id="GO:0045947">
    <property type="term" value="P:negative regulation of translational initiation"/>
    <property type="evidence" value="ECO:0007669"/>
    <property type="project" value="UniProtKB-UniRule"/>
</dbReference>
<protein>
    <recommendedName>
        <fullName evidence="4">Translational regulator CsrA</fullName>
    </recommendedName>
</protein>
<dbReference type="SUPFAM" id="SSF117130">
    <property type="entry name" value="CsrA-like"/>
    <property type="match status" value="1"/>
</dbReference>
<evidence type="ECO:0000313" key="6">
    <source>
        <dbReference type="EMBL" id="TKW61915.1"/>
    </source>
</evidence>
<comment type="subunit">
    <text evidence="4">Homodimer; the beta-strands of each monomer intercalate to form a hydrophobic core, while the alpha-helices form wings that extend away from the core.</text>
</comment>
<dbReference type="PANTHER" id="PTHR34984">
    <property type="entry name" value="CARBON STORAGE REGULATOR"/>
    <property type="match status" value="1"/>
</dbReference>
<evidence type="ECO:0000256" key="2">
    <source>
        <dbReference type="ARBA" id="ARBA00022845"/>
    </source>
</evidence>
<evidence type="ECO:0000313" key="7">
    <source>
        <dbReference type="Proteomes" id="UP000320948"/>
    </source>
</evidence>
<comment type="function">
    <text evidence="4">A translational regulator that binds mRNA to regulate translation initiation and/or mRNA stability. Usually binds in the 5'-UTR at or near the Shine-Dalgarno sequence preventing ribosome-binding, thus repressing translation. Its main target seems to be the major flagellin gene, while its function is anatagonized by FliW.</text>
</comment>
<evidence type="ECO:0000256" key="1">
    <source>
        <dbReference type="ARBA" id="ARBA00022490"/>
    </source>
</evidence>
<dbReference type="InterPro" id="IPR003751">
    <property type="entry name" value="CsrA"/>
</dbReference>
<feature type="compositionally biased region" description="Basic and acidic residues" evidence="5">
    <location>
        <begin position="108"/>
        <end position="117"/>
    </location>
</feature>
<comment type="subcellular location">
    <subcellularLocation>
        <location evidence="4">Cytoplasm</location>
    </subcellularLocation>
</comment>
<keyword evidence="4" id="KW-0678">Repressor</keyword>
<accession>A0A6N4RD37</accession>
<dbReference type="GO" id="GO:0006109">
    <property type="term" value="P:regulation of carbohydrate metabolic process"/>
    <property type="evidence" value="ECO:0007669"/>
    <property type="project" value="InterPro"/>
</dbReference>
<dbReference type="GO" id="GO:1902208">
    <property type="term" value="P:regulation of bacterial-type flagellum assembly"/>
    <property type="evidence" value="ECO:0007669"/>
    <property type="project" value="UniProtKB-UniRule"/>
</dbReference>
<dbReference type="EMBL" id="VAFM01000001">
    <property type="protein sequence ID" value="TKW61915.1"/>
    <property type="molecule type" value="Genomic_DNA"/>
</dbReference>
<dbReference type="GO" id="GO:0005829">
    <property type="term" value="C:cytosol"/>
    <property type="evidence" value="ECO:0007669"/>
    <property type="project" value="TreeGrafter"/>
</dbReference>
<dbReference type="GO" id="GO:0044781">
    <property type="term" value="P:bacterial-type flagellum organization"/>
    <property type="evidence" value="ECO:0007669"/>
    <property type="project" value="UniProtKB-KW"/>
</dbReference>
<evidence type="ECO:0000256" key="3">
    <source>
        <dbReference type="ARBA" id="ARBA00022884"/>
    </source>
</evidence>
<sequence>MLLITRRTGEAIVINGTIEVKVLEVSGGRVKLGFEYPTGSSVYRQELFAKIQEENKAAALSSQQEKRTDSAILGKVVQNLHSLGKGQVGPQTQTETTPEEDANNDTTNRNREPNHQR</sequence>
<comment type="caution">
    <text evidence="6">The sequence shown here is derived from an EMBL/GenBank/DDBJ whole genome shotgun (WGS) entry which is preliminary data.</text>
</comment>
<proteinExistence type="inferred from homology"/>
<dbReference type="GO" id="GO:0006402">
    <property type="term" value="P:mRNA catabolic process"/>
    <property type="evidence" value="ECO:0007669"/>
    <property type="project" value="InterPro"/>
</dbReference>
<dbReference type="HAMAP" id="MF_00167">
    <property type="entry name" value="CsrA"/>
    <property type="match status" value="1"/>
</dbReference>
<dbReference type="Pfam" id="PF02599">
    <property type="entry name" value="CsrA"/>
    <property type="match status" value="1"/>
</dbReference>
<dbReference type="AlphaFoldDB" id="A0A6N4RD37"/>
<gene>
    <name evidence="4 6" type="primary">csrA</name>
    <name evidence="6" type="ORF">DI628_04650</name>
</gene>
<comment type="similarity">
    <text evidence="4">Belongs to the CsrA/RsmA family.</text>
</comment>
<dbReference type="PANTHER" id="PTHR34984:SF1">
    <property type="entry name" value="CARBON STORAGE REGULATOR"/>
    <property type="match status" value="1"/>
</dbReference>
<keyword evidence="1 4" id="KW-0963">Cytoplasm</keyword>